<dbReference type="PANTHER" id="PTHR28535:SF1">
    <property type="entry name" value="PROTEIN ZGRF1"/>
    <property type="match status" value="1"/>
</dbReference>
<dbReference type="GO" id="GO:0035861">
    <property type="term" value="C:site of double-strand break"/>
    <property type="evidence" value="ECO:0007669"/>
    <property type="project" value="TreeGrafter"/>
</dbReference>
<feature type="compositionally biased region" description="Basic residues" evidence="1">
    <location>
        <begin position="579"/>
        <end position="598"/>
    </location>
</feature>
<dbReference type="OrthoDB" id="6513042at2759"/>
<feature type="compositionally biased region" description="Basic and acidic residues" evidence="1">
    <location>
        <begin position="666"/>
        <end position="677"/>
    </location>
</feature>
<gene>
    <name evidence="3" type="ORF">EJ08DRAFT_733129</name>
</gene>
<dbReference type="GO" id="GO:0005634">
    <property type="term" value="C:nucleus"/>
    <property type="evidence" value="ECO:0007669"/>
    <property type="project" value="TreeGrafter"/>
</dbReference>
<feature type="compositionally biased region" description="Polar residues" evidence="1">
    <location>
        <begin position="524"/>
        <end position="533"/>
    </location>
</feature>
<evidence type="ECO:0000256" key="1">
    <source>
        <dbReference type="SAM" id="MobiDB-lite"/>
    </source>
</evidence>
<dbReference type="InterPro" id="IPR018838">
    <property type="entry name" value="ZGRF1-like_N"/>
</dbReference>
<name>A0A9P4NUQ0_9PEZI</name>
<feature type="compositionally biased region" description="Basic and acidic residues" evidence="1">
    <location>
        <begin position="535"/>
        <end position="545"/>
    </location>
</feature>
<feature type="compositionally biased region" description="Low complexity" evidence="1">
    <location>
        <begin position="1"/>
        <end position="15"/>
    </location>
</feature>
<reference evidence="3" key="1">
    <citation type="journal article" date="2020" name="Stud. Mycol.">
        <title>101 Dothideomycetes genomes: a test case for predicting lifestyles and emergence of pathogens.</title>
        <authorList>
            <person name="Haridas S."/>
            <person name="Albert R."/>
            <person name="Binder M."/>
            <person name="Bloem J."/>
            <person name="Labutti K."/>
            <person name="Salamov A."/>
            <person name="Andreopoulos B."/>
            <person name="Baker S."/>
            <person name="Barry K."/>
            <person name="Bills G."/>
            <person name="Bluhm B."/>
            <person name="Cannon C."/>
            <person name="Castanera R."/>
            <person name="Culley D."/>
            <person name="Daum C."/>
            <person name="Ezra D."/>
            <person name="Gonzalez J."/>
            <person name="Henrissat B."/>
            <person name="Kuo A."/>
            <person name="Liang C."/>
            <person name="Lipzen A."/>
            <person name="Lutzoni F."/>
            <person name="Magnuson J."/>
            <person name="Mondo S."/>
            <person name="Nolan M."/>
            <person name="Ohm R."/>
            <person name="Pangilinan J."/>
            <person name="Park H.-J."/>
            <person name="Ramirez L."/>
            <person name="Alfaro M."/>
            <person name="Sun H."/>
            <person name="Tritt A."/>
            <person name="Yoshinaga Y."/>
            <person name="Zwiers L.-H."/>
            <person name="Turgeon B."/>
            <person name="Goodwin S."/>
            <person name="Spatafora J."/>
            <person name="Crous P."/>
            <person name="Grigoriev I."/>
        </authorList>
    </citation>
    <scope>NUCLEOTIDE SEQUENCE</scope>
    <source>
        <strain evidence="3">CBS 130266</strain>
    </source>
</reference>
<proteinExistence type="predicted"/>
<evidence type="ECO:0000313" key="3">
    <source>
        <dbReference type="EMBL" id="KAF2431758.1"/>
    </source>
</evidence>
<dbReference type="Proteomes" id="UP000800235">
    <property type="component" value="Unassembled WGS sequence"/>
</dbReference>
<feature type="region of interest" description="Disordered" evidence="1">
    <location>
        <begin position="370"/>
        <end position="496"/>
    </location>
</feature>
<feature type="region of interest" description="Disordered" evidence="1">
    <location>
        <begin position="523"/>
        <end position="677"/>
    </location>
</feature>
<dbReference type="PANTHER" id="PTHR28535">
    <property type="entry name" value="ZINC FINGER GRF-TYPE CONTAINING 1"/>
    <property type="match status" value="1"/>
</dbReference>
<feature type="region of interest" description="Disordered" evidence="1">
    <location>
        <begin position="304"/>
        <end position="323"/>
    </location>
</feature>
<dbReference type="GO" id="GO:0006302">
    <property type="term" value="P:double-strand break repair"/>
    <property type="evidence" value="ECO:0007669"/>
    <property type="project" value="TreeGrafter"/>
</dbReference>
<evidence type="ECO:0000259" key="2">
    <source>
        <dbReference type="Pfam" id="PF10382"/>
    </source>
</evidence>
<feature type="compositionally biased region" description="Polar residues" evidence="1">
    <location>
        <begin position="602"/>
        <end position="616"/>
    </location>
</feature>
<feature type="compositionally biased region" description="Basic and acidic residues" evidence="1">
    <location>
        <begin position="433"/>
        <end position="446"/>
    </location>
</feature>
<keyword evidence="4" id="KW-1185">Reference proteome</keyword>
<feature type="region of interest" description="Disordered" evidence="1">
    <location>
        <begin position="231"/>
        <end position="250"/>
    </location>
</feature>
<accession>A0A9P4NUQ0</accession>
<feature type="domain" description="5'-3' DNA helicase ZGRF1-like N-terminal" evidence="2">
    <location>
        <begin position="25"/>
        <end position="105"/>
    </location>
</feature>
<dbReference type="Pfam" id="PF10382">
    <property type="entry name" value="ZGRF1-like_N"/>
    <property type="match status" value="1"/>
</dbReference>
<comment type="caution">
    <text evidence="3">The sequence shown here is derived from an EMBL/GenBank/DDBJ whole genome shotgun (WGS) entry which is preliminary data.</text>
</comment>
<dbReference type="EMBL" id="MU007030">
    <property type="protein sequence ID" value="KAF2431758.1"/>
    <property type="molecule type" value="Genomic_DNA"/>
</dbReference>
<feature type="region of interest" description="Disordered" evidence="1">
    <location>
        <begin position="1"/>
        <end position="20"/>
    </location>
</feature>
<evidence type="ECO:0000313" key="4">
    <source>
        <dbReference type="Proteomes" id="UP000800235"/>
    </source>
</evidence>
<feature type="compositionally biased region" description="Pro residues" evidence="1">
    <location>
        <begin position="308"/>
        <end position="317"/>
    </location>
</feature>
<dbReference type="InterPro" id="IPR052800">
    <property type="entry name" value="DNA_Repair_Helicase_ZGRF1"/>
</dbReference>
<dbReference type="AlphaFoldDB" id="A0A9P4NUQ0"/>
<feature type="compositionally biased region" description="Polar residues" evidence="1">
    <location>
        <begin position="231"/>
        <end position="245"/>
    </location>
</feature>
<organism evidence="3 4">
    <name type="scientific">Tothia fuscella</name>
    <dbReference type="NCBI Taxonomy" id="1048955"/>
    <lineage>
        <taxon>Eukaryota</taxon>
        <taxon>Fungi</taxon>
        <taxon>Dikarya</taxon>
        <taxon>Ascomycota</taxon>
        <taxon>Pezizomycotina</taxon>
        <taxon>Dothideomycetes</taxon>
        <taxon>Pleosporomycetidae</taxon>
        <taxon>Venturiales</taxon>
        <taxon>Cylindrosympodiaceae</taxon>
        <taxon>Tothia</taxon>
    </lineage>
</organism>
<sequence length="677" mass="74059">MTAATARGTSTSTFSVPQTQNSAPVHSFRCLFTHDVRRKQKRWHDGLLKFHTFNKRVMVYDETRNFIGDTHFKERGGLHTGDEVFLEEGIVVEIGEGVGTSQTDLTPLFERERGKKMMGEEGSSGGMSNVERQRQSGGTPVLVVQKKHRSLNALLGGQRGSIGRAAVGLSPYEARHGGIENEIPERASAKRRKAGETEPQLPRQWNLAGVTKSTKSTPLKQTPLWARTADAQSAKSRTAPTNSGVNEVVDISSDNDDFADIENMSINGMSDVTIPGTSPPKARNLKKVAVLPAARPAIVLARKSKRPPALPPAPSSPPVSVKNSMKNVQSNYEAEEVQREHSSPVRPQKIVYQALKLGKSQPRPMLLCQPLQKPKPAHTTSRGSRYDPFEFSDSEAVTMPKNHAKAKKKDIPPPAPVEPHSKEPRTGTGLFPRRAELVSEDTREGRTSSPAFDTIVPPPERFEAPARPATVGNNAATNIAEPSKQKPLQGHGPHGMAIAHGLMDQRLMSASAAIPKPKTLSVMMKSTKTNISEPTPDRPFRRVQSENDILPKFADSDFDTTLSPIQQEDHLTPATTTKAKSKSKSKSKPTSTSKKKEKATKQPFQRSTSLTDTMQRANPKAKVKSPPKAPATPKGEEGAWTVEATDLFDWRPPNWDAREKRKKAAARAEAKESAGKK</sequence>
<protein>
    <recommendedName>
        <fullName evidence="2">5'-3' DNA helicase ZGRF1-like N-terminal domain-containing protein</fullName>
    </recommendedName>
</protein>